<evidence type="ECO:0000256" key="6">
    <source>
        <dbReference type="ARBA" id="ARBA00023027"/>
    </source>
</evidence>
<keyword evidence="6" id="KW-0520">NAD</keyword>
<gene>
    <name evidence="10" type="primary">rfbB</name>
    <name evidence="10" type="ORF">KV110_17830</name>
</gene>
<evidence type="ECO:0000256" key="3">
    <source>
        <dbReference type="ARBA" id="ARBA00008178"/>
    </source>
</evidence>
<dbReference type="RefSeq" id="WP_218477394.1">
    <property type="nucleotide sequence ID" value="NZ_CP078145.1"/>
</dbReference>
<dbReference type="CDD" id="cd05246">
    <property type="entry name" value="dTDP_GD_SDR_e"/>
    <property type="match status" value="1"/>
</dbReference>
<comment type="similarity">
    <text evidence="3 8">Belongs to the NAD(P)-dependent epimerase/dehydratase family. dTDP-glucose dehydratase subfamily.</text>
</comment>
<evidence type="ECO:0000313" key="11">
    <source>
        <dbReference type="Proteomes" id="UP000694257"/>
    </source>
</evidence>
<dbReference type="EMBL" id="CP078145">
    <property type="protein sequence ID" value="QXN94741.1"/>
    <property type="molecule type" value="Genomic_DNA"/>
</dbReference>
<protein>
    <recommendedName>
        <fullName evidence="5 8">dTDP-glucose 4,6-dehydratase</fullName>
        <ecNumber evidence="4 8">4.2.1.46</ecNumber>
    </recommendedName>
</protein>
<dbReference type="Pfam" id="PF16363">
    <property type="entry name" value="GDP_Man_Dehyd"/>
    <property type="match status" value="1"/>
</dbReference>
<comment type="catalytic activity">
    <reaction evidence="1 8">
        <text>dTDP-alpha-D-glucose = dTDP-4-dehydro-6-deoxy-alpha-D-glucose + H2O</text>
        <dbReference type="Rhea" id="RHEA:17221"/>
        <dbReference type="ChEBI" id="CHEBI:15377"/>
        <dbReference type="ChEBI" id="CHEBI:57477"/>
        <dbReference type="ChEBI" id="CHEBI:57649"/>
        <dbReference type="EC" id="4.2.1.46"/>
    </reaction>
</comment>
<evidence type="ECO:0000256" key="4">
    <source>
        <dbReference type="ARBA" id="ARBA00011990"/>
    </source>
</evidence>
<accession>A0ABX8S4D1</accession>
<evidence type="ECO:0000256" key="8">
    <source>
        <dbReference type="RuleBase" id="RU004473"/>
    </source>
</evidence>
<feature type="domain" description="NAD(P)-binding" evidence="9">
    <location>
        <begin position="49"/>
        <end position="345"/>
    </location>
</feature>
<evidence type="ECO:0000256" key="7">
    <source>
        <dbReference type="ARBA" id="ARBA00023239"/>
    </source>
</evidence>
<evidence type="ECO:0000256" key="2">
    <source>
        <dbReference type="ARBA" id="ARBA00001911"/>
    </source>
</evidence>
<dbReference type="GO" id="GO:0008460">
    <property type="term" value="F:dTDP-glucose 4,6-dehydratase activity"/>
    <property type="evidence" value="ECO:0007669"/>
    <property type="project" value="UniProtKB-EC"/>
</dbReference>
<sequence>MSNESAGLCTANTVAAERHSSEVGHSRRRVGVVLTRTARQARARSNRVLVTGGAGFIGSHFVRQLLAADDSEVTVLDAFTYAGHRENLGDLLSCPRLRLVEGNILDGPLVERLVATHTAVVHLAAESHVDRSFFEAGNFVTTNVLGTQILLDAAMRCGIGKFVHVSTDEVYGPLLSGAATEEYPLRPTVPYAASKAASDLIAMSYFHTYEVPVCITRSSNNFGPRQHPEKIIPLFVTRLLKDEPIALHGDGGHVRNWLHVQDNCAGLELVLRRGEPGQIYNIGGGTDLTNKELTGRILAELETGWDRVRFAQDRRSNDRRYAMDWSKIADLGYWPRRSLDDALAETIDWYRDNPDRWAPEQRNPAAPIAAVNLETQAGE</sequence>
<evidence type="ECO:0000256" key="5">
    <source>
        <dbReference type="ARBA" id="ARBA00016977"/>
    </source>
</evidence>
<dbReference type="Proteomes" id="UP000694257">
    <property type="component" value="Chromosome"/>
</dbReference>
<dbReference type="PANTHER" id="PTHR43000">
    <property type="entry name" value="DTDP-D-GLUCOSE 4,6-DEHYDRATASE-RELATED"/>
    <property type="match status" value="1"/>
</dbReference>
<evidence type="ECO:0000256" key="1">
    <source>
        <dbReference type="ARBA" id="ARBA00001539"/>
    </source>
</evidence>
<keyword evidence="11" id="KW-1185">Reference proteome</keyword>
<dbReference type="InterPro" id="IPR016040">
    <property type="entry name" value="NAD(P)-bd_dom"/>
</dbReference>
<evidence type="ECO:0000259" key="9">
    <source>
        <dbReference type="Pfam" id="PF16363"/>
    </source>
</evidence>
<dbReference type="InterPro" id="IPR005888">
    <property type="entry name" value="dTDP_Gluc_deHydtase"/>
</dbReference>
<reference evidence="10 11" key="1">
    <citation type="submission" date="2021-07" db="EMBL/GenBank/DDBJ databases">
        <title>Whole Genome Sequence of Nocardia Iowensis.</title>
        <authorList>
            <person name="Lamm A."/>
            <person name="Collins-Fairclough A.M."/>
            <person name="Bunk B."/>
            <person name="Sproer C."/>
        </authorList>
    </citation>
    <scope>NUCLEOTIDE SEQUENCE [LARGE SCALE GENOMIC DNA]</scope>
    <source>
        <strain evidence="10 11">NRRL 5646</strain>
    </source>
</reference>
<evidence type="ECO:0000313" key="10">
    <source>
        <dbReference type="EMBL" id="QXN94741.1"/>
    </source>
</evidence>
<organism evidence="10 11">
    <name type="scientific">Nocardia iowensis</name>
    <dbReference type="NCBI Taxonomy" id="204891"/>
    <lineage>
        <taxon>Bacteria</taxon>
        <taxon>Bacillati</taxon>
        <taxon>Actinomycetota</taxon>
        <taxon>Actinomycetes</taxon>
        <taxon>Mycobacteriales</taxon>
        <taxon>Nocardiaceae</taxon>
        <taxon>Nocardia</taxon>
    </lineage>
</organism>
<dbReference type="EC" id="4.2.1.46" evidence="4 8"/>
<comment type="cofactor">
    <cofactor evidence="2 8">
        <name>NAD(+)</name>
        <dbReference type="ChEBI" id="CHEBI:57540"/>
    </cofactor>
</comment>
<dbReference type="NCBIfam" id="TIGR01181">
    <property type="entry name" value="dTDP_gluc_dehyt"/>
    <property type="match status" value="1"/>
</dbReference>
<name>A0ABX8S4D1_NOCIO</name>
<proteinExistence type="inferred from homology"/>
<keyword evidence="7 8" id="KW-0456">Lyase</keyword>